<keyword evidence="3" id="KW-1185">Reference proteome</keyword>
<organism evidence="2 3">
    <name type="scientific">Halolamina pelagica</name>
    <dbReference type="NCBI Taxonomy" id="699431"/>
    <lineage>
        <taxon>Archaea</taxon>
        <taxon>Methanobacteriati</taxon>
        <taxon>Methanobacteriota</taxon>
        <taxon>Stenosarchaea group</taxon>
        <taxon>Halobacteria</taxon>
        <taxon>Halobacteriales</taxon>
        <taxon>Haloferacaceae</taxon>
    </lineage>
</organism>
<dbReference type="AlphaFoldDB" id="A0A1I5Q8D5"/>
<dbReference type="RefSeq" id="WP_143076905.1">
    <property type="nucleotide sequence ID" value="NZ_FOXI01000003.1"/>
</dbReference>
<dbReference type="EMBL" id="FOXI01000003">
    <property type="protein sequence ID" value="SFP42407.1"/>
    <property type="molecule type" value="Genomic_DNA"/>
</dbReference>
<protein>
    <submittedName>
        <fullName evidence="2">Uncharacterized protein</fullName>
    </submittedName>
</protein>
<evidence type="ECO:0000313" key="2">
    <source>
        <dbReference type="EMBL" id="SFP42407.1"/>
    </source>
</evidence>
<proteinExistence type="predicted"/>
<feature type="compositionally biased region" description="Low complexity" evidence="1">
    <location>
        <begin position="34"/>
        <end position="53"/>
    </location>
</feature>
<dbReference type="OrthoDB" id="237998at2157"/>
<dbReference type="Proteomes" id="UP000183769">
    <property type="component" value="Unassembled WGS sequence"/>
</dbReference>
<dbReference type="PROSITE" id="PS51257">
    <property type="entry name" value="PROKAR_LIPOPROTEIN"/>
    <property type="match status" value="1"/>
</dbReference>
<evidence type="ECO:0000256" key="1">
    <source>
        <dbReference type="SAM" id="MobiDB-lite"/>
    </source>
</evidence>
<feature type="region of interest" description="Disordered" evidence="1">
    <location>
        <begin position="22"/>
        <end position="84"/>
    </location>
</feature>
<accession>A0A1I5Q8D5</accession>
<name>A0A1I5Q8D5_9EURY</name>
<evidence type="ECO:0000313" key="3">
    <source>
        <dbReference type="Proteomes" id="UP000183769"/>
    </source>
</evidence>
<sequence>MTEKTDMSRRLFLGSAITTSTILAGCSGSGGTNTPTETATDTATETDTPTPTETETETETPTEEPTTVENFPYPDGASQDGITPTQLFSTHRSSIINGGSATVSIEQATDRDDYTSSVVFTNTYSSSGILRVEEGSNLTERLWSPANKGVGYVEMDTGFEQRYRIDNHAPSPQQILRLPDVEQLLAGGQWSEAKSIAEDAPVEAVVYEASGVESEENLLRLLPGDKVSAFDATISVTEAGYLNDLTYDITIERDDRTVQQRATVTTGKVGESTVEEPSWATTAQENGAQFNVGVTDDNKAVRMELVNGEVPSDTTVNLSSNQFGSATLGQSLSAGDSLYASFSQNGNVLLGINEVPNGSTDLGNFVFVDLRDGQFSLLEQDIST</sequence>
<gene>
    <name evidence="2" type="ORF">SAMN05216277_103300</name>
</gene>
<reference evidence="3" key="1">
    <citation type="submission" date="2016-10" db="EMBL/GenBank/DDBJ databases">
        <authorList>
            <person name="Varghese N."/>
            <person name="Submissions S."/>
        </authorList>
    </citation>
    <scope>NUCLEOTIDE SEQUENCE [LARGE SCALE GENOMIC DNA]</scope>
    <source>
        <strain evidence="3">CGMCC 1.10329</strain>
    </source>
</reference>